<feature type="transmembrane region" description="Helical" evidence="1">
    <location>
        <begin position="108"/>
        <end position="129"/>
    </location>
</feature>
<name>A0ABV5MRQ5_9ACTN</name>
<comment type="caution">
    <text evidence="2">The sequence shown here is derived from an EMBL/GenBank/DDBJ whole genome shotgun (WGS) entry which is preliminary data.</text>
</comment>
<dbReference type="RefSeq" id="WP_223104214.1">
    <property type="nucleotide sequence ID" value="NZ_CP061913.1"/>
</dbReference>
<dbReference type="Proteomes" id="UP001589608">
    <property type="component" value="Unassembled WGS sequence"/>
</dbReference>
<sequence>MVRILIVSVCSAAVFVALVATKTAVDEGHLMFWWWVPAELFLPTVGTVLPFVALPGPGRAFVVRPGRFVAPPAPAMVATATAPVLTILGLTPVVLWQKRVDPIDVPDAWIVAGIGLSAAGLAVLTFRFWRSTVVLDPAGVTVRSVFASPDFAPWEAIRAGRIGGPDQLRGVEVGFIEAAIRHYRDHPGYRAAIGTRAEHDRLLAVLAGPPGERGGVEISPRDVTTD</sequence>
<proteinExistence type="predicted"/>
<keyword evidence="1" id="KW-1133">Transmembrane helix</keyword>
<evidence type="ECO:0000256" key="1">
    <source>
        <dbReference type="SAM" id="Phobius"/>
    </source>
</evidence>
<evidence type="ECO:0000313" key="2">
    <source>
        <dbReference type="EMBL" id="MFB9451557.1"/>
    </source>
</evidence>
<feature type="transmembrane region" description="Helical" evidence="1">
    <location>
        <begin position="75"/>
        <end position="96"/>
    </location>
</feature>
<keyword evidence="1" id="KW-0472">Membrane</keyword>
<keyword evidence="3" id="KW-1185">Reference proteome</keyword>
<reference evidence="2 3" key="1">
    <citation type="submission" date="2024-09" db="EMBL/GenBank/DDBJ databases">
        <authorList>
            <person name="Sun Q."/>
            <person name="Mori K."/>
        </authorList>
    </citation>
    <scope>NUCLEOTIDE SEQUENCE [LARGE SCALE GENOMIC DNA]</scope>
    <source>
        <strain evidence="2 3">JCM 3307</strain>
    </source>
</reference>
<keyword evidence="1" id="KW-0812">Transmembrane</keyword>
<organism evidence="2 3">
    <name type="scientific">Dactylosporangium vinaceum</name>
    <dbReference type="NCBI Taxonomy" id="53362"/>
    <lineage>
        <taxon>Bacteria</taxon>
        <taxon>Bacillati</taxon>
        <taxon>Actinomycetota</taxon>
        <taxon>Actinomycetes</taxon>
        <taxon>Micromonosporales</taxon>
        <taxon>Micromonosporaceae</taxon>
        <taxon>Dactylosporangium</taxon>
    </lineage>
</organism>
<accession>A0ABV5MRQ5</accession>
<protein>
    <submittedName>
        <fullName evidence="2">PH domain-containing protein</fullName>
    </submittedName>
</protein>
<dbReference type="EMBL" id="JBHMCA010000090">
    <property type="protein sequence ID" value="MFB9451557.1"/>
    <property type="molecule type" value="Genomic_DNA"/>
</dbReference>
<feature type="transmembrane region" description="Helical" evidence="1">
    <location>
        <begin position="31"/>
        <end position="54"/>
    </location>
</feature>
<evidence type="ECO:0000313" key="3">
    <source>
        <dbReference type="Proteomes" id="UP001589608"/>
    </source>
</evidence>
<gene>
    <name evidence="2" type="ORF">ACFFTR_51555</name>
</gene>